<dbReference type="InterPro" id="IPR036736">
    <property type="entry name" value="ACP-like_sf"/>
</dbReference>
<gene>
    <name evidence="2" type="ORF">JOE69_003292</name>
</gene>
<keyword evidence="3" id="KW-1185">Reference proteome</keyword>
<dbReference type="Gene3D" id="1.10.1200.10">
    <property type="entry name" value="ACP-like"/>
    <property type="match status" value="1"/>
</dbReference>
<feature type="domain" description="Carrier" evidence="1">
    <location>
        <begin position="13"/>
        <end position="99"/>
    </location>
</feature>
<dbReference type="Proteomes" id="UP001185069">
    <property type="component" value="Unassembled WGS sequence"/>
</dbReference>
<reference evidence="2 3" key="1">
    <citation type="submission" date="2023-07" db="EMBL/GenBank/DDBJ databases">
        <title>Sequencing the genomes of 1000 actinobacteria strains.</title>
        <authorList>
            <person name="Klenk H.-P."/>
        </authorList>
    </citation>
    <scope>NUCLEOTIDE SEQUENCE [LARGE SCALE GENOMIC DNA]</scope>
    <source>
        <strain evidence="2 3">DSM 14555</strain>
    </source>
</reference>
<proteinExistence type="predicted"/>
<name>A0ABU1JF35_9MICC</name>
<evidence type="ECO:0000313" key="2">
    <source>
        <dbReference type="EMBL" id="MDR6271054.1"/>
    </source>
</evidence>
<sequence length="107" mass="11870">MTIELPTTAPTAESVLAEITRVIEEILDEYDIEDIEVTRETQFQEDLELESIDLVTLGGKLREIYGERINFAEFLGSLDLEEIISMNVGQLVDYVTSSLNGTGASQA</sequence>
<evidence type="ECO:0000259" key="1">
    <source>
        <dbReference type="PROSITE" id="PS50075"/>
    </source>
</evidence>
<dbReference type="EMBL" id="JAVDQF010000001">
    <property type="protein sequence ID" value="MDR6271054.1"/>
    <property type="molecule type" value="Genomic_DNA"/>
</dbReference>
<organism evidence="2 3">
    <name type="scientific">Arthrobacter russicus</name>
    <dbReference type="NCBI Taxonomy" id="172040"/>
    <lineage>
        <taxon>Bacteria</taxon>
        <taxon>Bacillati</taxon>
        <taxon>Actinomycetota</taxon>
        <taxon>Actinomycetes</taxon>
        <taxon>Micrococcales</taxon>
        <taxon>Micrococcaceae</taxon>
        <taxon>Arthrobacter</taxon>
    </lineage>
</organism>
<dbReference type="InterPro" id="IPR009081">
    <property type="entry name" value="PP-bd_ACP"/>
</dbReference>
<comment type="caution">
    <text evidence="2">The sequence shown here is derived from an EMBL/GenBank/DDBJ whole genome shotgun (WGS) entry which is preliminary data.</text>
</comment>
<protein>
    <submittedName>
        <fullName evidence="2">Acyl carrier protein</fullName>
    </submittedName>
</protein>
<dbReference type="PROSITE" id="PS50075">
    <property type="entry name" value="CARRIER"/>
    <property type="match status" value="1"/>
</dbReference>
<dbReference type="Pfam" id="PF00550">
    <property type="entry name" value="PP-binding"/>
    <property type="match status" value="1"/>
</dbReference>
<evidence type="ECO:0000313" key="3">
    <source>
        <dbReference type="Proteomes" id="UP001185069"/>
    </source>
</evidence>
<dbReference type="SUPFAM" id="SSF47336">
    <property type="entry name" value="ACP-like"/>
    <property type="match status" value="1"/>
</dbReference>
<accession>A0ABU1JF35</accession>
<dbReference type="RefSeq" id="WP_309800612.1">
    <property type="nucleotide sequence ID" value="NZ_BAAAHY010000006.1"/>
</dbReference>